<dbReference type="eggNOG" id="ENOG502SRNM">
    <property type="taxonomic scope" value="Eukaryota"/>
</dbReference>
<keyword evidence="1 2" id="KW-0732">Signal</keyword>
<dbReference type="GeneID" id="9592816"/>
<evidence type="ECO:0000256" key="1">
    <source>
        <dbReference type="ARBA" id="ARBA00022729"/>
    </source>
</evidence>
<feature type="chain" id="PRO_5003120469" description="Yeast cell wall synthesis Kre9/Knh1-like N-terminal domain-containing protein" evidence="2">
    <location>
        <begin position="18"/>
        <end position="127"/>
    </location>
</feature>
<feature type="domain" description="Yeast cell wall synthesis Kre9/Knh1-like N-terminal" evidence="3">
    <location>
        <begin position="35"/>
        <end position="119"/>
    </location>
</feature>
<feature type="signal peptide" evidence="2">
    <location>
        <begin position="1"/>
        <end position="17"/>
    </location>
</feature>
<evidence type="ECO:0000313" key="5">
    <source>
        <dbReference type="Proteomes" id="UP000007431"/>
    </source>
</evidence>
<dbReference type="OrthoDB" id="2339190at2759"/>
<dbReference type="HOGENOM" id="CLU_083660_1_0_1"/>
<dbReference type="InParanoid" id="D8Q2C7"/>
<organism evidence="5">
    <name type="scientific">Schizophyllum commune (strain H4-8 / FGSC 9210)</name>
    <name type="common">Split gill fungus</name>
    <dbReference type="NCBI Taxonomy" id="578458"/>
    <lineage>
        <taxon>Eukaryota</taxon>
        <taxon>Fungi</taxon>
        <taxon>Dikarya</taxon>
        <taxon>Basidiomycota</taxon>
        <taxon>Agaricomycotina</taxon>
        <taxon>Agaricomycetes</taxon>
        <taxon>Agaricomycetidae</taxon>
        <taxon>Agaricales</taxon>
        <taxon>Schizophyllaceae</taxon>
        <taxon>Schizophyllum</taxon>
    </lineage>
</organism>
<dbReference type="Pfam" id="PF10342">
    <property type="entry name" value="Kre9_KNH"/>
    <property type="match status" value="1"/>
</dbReference>
<keyword evidence="5" id="KW-1185">Reference proteome</keyword>
<dbReference type="VEuPathDB" id="FungiDB:SCHCODRAFT_02699635"/>
<dbReference type="Proteomes" id="UP000007431">
    <property type="component" value="Unassembled WGS sequence"/>
</dbReference>
<protein>
    <recommendedName>
        <fullName evidence="3">Yeast cell wall synthesis Kre9/Knh1-like N-terminal domain-containing protein</fullName>
    </recommendedName>
</protein>
<evidence type="ECO:0000256" key="2">
    <source>
        <dbReference type="SAM" id="SignalP"/>
    </source>
</evidence>
<dbReference type="EMBL" id="GL377305">
    <property type="protein sequence ID" value="EFI98659.1"/>
    <property type="molecule type" value="Genomic_DNA"/>
</dbReference>
<name>D8Q2C7_SCHCM</name>
<evidence type="ECO:0000259" key="3">
    <source>
        <dbReference type="Pfam" id="PF10342"/>
    </source>
</evidence>
<dbReference type="AlphaFoldDB" id="D8Q2C7"/>
<gene>
    <name evidence="4" type="ORF">SCHCODRAFT_234529</name>
</gene>
<accession>D8Q2C7</accession>
<sequence>MFFLTTLMAACALGAQAVPVAPPPASTIYVPHILSPNATTVWTTGQKVNITWDASDAPAVINNEGLAVLGHGAPCETLAENFDLRKGWVEVTVPRVDPAKDYTITLFGNSSNISEEFTIKFGRWHPW</sequence>
<dbReference type="InterPro" id="IPR018466">
    <property type="entry name" value="Kre9/Knh1-like_N"/>
</dbReference>
<dbReference type="KEGG" id="scm:SCHCO_02699635"/>
<evidence type="ECO:0000313" key="4">
    <source>
        <dbReference type="EMBL" id="EFI98659.1"/>
    </source>
</evidence>
<dbReference type="OMA" id="FFFMANA"/>
<proteinExistence type="predicted"/>
<reference evidence="4 5" key="1">
    <citation type="journal article" date="2010" name="Nat. Biotechnol.">
        <title>Genome sequence of the model mushroom Schizophyllum commune.</title>
        <authorList>
            <person name="Ohm R.A."/>
            <person name="de Jong J.F."/>
            <person name="Lugones L.G."/>
            <person name="Aerts A."/>
            <person name="Kothe E."/>
            <person name="Stajich J.E."/>
            <person name="de Vries R.P."/>
            <person name="Record E."/>
            <person name="Levasseur A."/>
            <person name="Baker S.E."/>
            <person name="Bartholomew K.A."/>
            <person name="Coutinho P.M."/>
            <person name="Erdmann S."/>
            <person name="Fowler T.J."/>
            <person name="Gathman A.C."/>
            <person name="Lombard V."/>
            <person name="Henrissat B."/>
            <person name="Knabe N."/>
            <person name="Kuees U."/>
            <person name="Lilly W.W."/>
            <person name="Lindquist E."/>
            <person name="Lucas S."/>
            <person name="Magnuson J.K."/>
            <person name="Piumi F."/>
            <person name="Raudaskoski M."/>
            <person name="Salamov A."/>
            <person name="Schmutz J."/>
            <person name="Schwarze F.W.M.R."/>
            <person name="vanKuyk P.A."/>
            <person name="Horton J.S."/>
            <person name="Grigoriev I.V."/>
            <person name="Woesten H.A.B."/>
        </authorList>
    </citation>
    <scope>NUCLEOTIDE SEQUENCE [LARGE SCALE GENOMIC DNA]</scope>
    <source>
        <strain evidence="5">H4-8 / FGSC 9210</strain>
    </source>
</reference>
<dbReference type="RefSeq" id="XP_003033562.1">
    <property type="nucleotide sequence ID" value="XM_003033516.1"/>
</dbReference>